<dbReference type="AlphaFoldDB" id="A0A6M3KEZ4"/>
<evidence type="ECO:0000313" key="1">
    <source>
        <dbReference type="EMBL" id="QJA80191.1"/>
    </source>
</evidence>
<proteinExistence type="predicted"/>
<gene>
    <name evidence="1" type="ORF">MM415A00766_0020</name>
</gene>
<sequence>MLFKNHYFEDIMRDYDWGQLQPIFDADGNNTAQTFLATDGCLCRIEVANPNAAVAFLQLFDETGTITVGTTTPKMSILIPKGDGSGNYGSKFINFGRPGLPFGASIKYACTTTPTGSGDPTVGLTVNAIIYNPAA</sequence>
<name>A0A6M3KEZ4_9ZZZZ</name>
<protein>
    <submittedName>
        <fullName evidence="1">Uncharacterized protein</fullName>
    </submittedName>
</protein>
<accession>A0A6M3KEZ4</accession>
<dbReference type="EMBL" id="MT142410">
    <property type="protein sequence ID" value="QJA80191.1"/>
    <property type="molecule type" value="Genomic_DNA"/>
</dbReference>
<reference evidence="1" key="1">
    <citation type="submission" date="2020-03" db="EMBL/GenBank/DDBJ databases">
        <title>The deep terrestrial virosphere.</title>
        <authorList>
            <person name="Holmfeldt K."/>
            <person name="Nilsson E."/>
            <person name="Simone D."/>
            <person name="Lopez-Fernandez M."/>
            <person name="Wu X."/>
            <person name="de Brujin I."/>
            <person name="Lundin D."/>
            <person name="Andersson A."/>
            <person name="Bertilsson S."/>
            <person name="Dopson M."/>
        </authorList>
    </citation>
    <scope>NUCLEOTIDE SEQUENCE</scope>
    <source>
        <strain evidence="1">MM415A00766</strain>
    </source>
</reference>
<organism evidence="1">
    <name type="scientific">viral metagenome</name>
    <dbReference type="NCBI Taxonomy" id="1070528"/>
    <lineage>
        <taxon>unclassified sequences</taxon>
        <taxon>metagenomes</taxon>
        <taxon>organismal metagenomes</taxon>
    </lineage>
</organism>